<dbReference type="Pfam" id="PF14264">
    <property type="entry name" value="Glucos_trans_II"/>
    <property type="match status" value="1"/>
</dbReference>
<dbReference type="EMBL" id="SVER01000020">
    <property type="protein sequence ID" value="MBE5919884.1"/>
    <property type="molecule type" value="Genomic_DNA"/>
</dbReference>
<sequence>MNDYIKSVFVLTIIGCICYLPLIANSYNNSSDGLWHSSHYQAGNWELSIGRWAWLFLDKIREGYAAEPFNSLLTLILLSTAMTMLFYNHKRQHYIFMLLVVISTVTCCFLSYRYMSPTFGLSVLLSVCAAKLTIMQLSSDYSRIMNCFIWISIIGLLTLTLGLYQANIGCYCIIVLFNILIYLNEDKPDFSIKLILRSILAFIISCMAYKVIWDIGLKLRHIEASWYKGADNITLGTILLNLPTGIKNAYSIFVHYFLYPDSYYIFYPIRILVLVILFILTIVLPILKKTKLKNIVFYEIIVLLIPIACCICYLLTPSAEELQMQMTAPLVLLIPLILFYLSDRTNVTLVIVFGCIMLYGNVYAVGTDIDALALGNTSSKEIMSSIINDLFDENLYTESYKYAFIGEISESPLFKVNENWSNSSYYAHFGLTSTKPSCVVDSYNGLIDDLGINGLNMVWGEEYETLLDADYIDEMPCYPYKGSIIKKKDVVIIKVSNQYEYNQ</sequence>
<evidence type="ECO:0008006" key="4">
    <source>
        <dbReference type="Google" id="ProtNLM"/>
    </source>
</evidence>
<gene>
    <name evidence="2" type="ORF">E7272_08565</name>
</gene>
<feature type="transmembrane region" description="Helical" evidence="1">
    <location>
        <begin position="348"/>
        <end position="366"/>
    </location>
</feature>
<keyword evidence="1" id="KW-1133">Transmembrane helix</keyword>
<evidence type="ECO:0000313" key="2">
    <source>
        <dbReference type="EMBL" id="MBE5919884.1"/>
    </source>
</evidence>
<keyword evidence="1" id="KW-0472">Membrane</keyword>
<feature type="transmembrane region" description="Helical" evidence="1">
    <location>
        <begin position="264"/>
        <end position="284"/>
    </location>
</feature>
<dbReference type="InterPro" id="IPR025686">
    <property type="entry name" value="Glucos_trans_II"/>
</dbReference>
<feature type="transmembrane region" description="Helical" evidence="1">
    <location>
        <begin position="296"/>
        <end position="316"/>
    </location>
</feature>
<protein>
    <recommendedName>
        <fullName evidence="4">Glucosyl transferase GtrII</fullName>
    </recommendedName>
</protein>
<evidence type="ECO:0000313" key="3">
    <source>
        <dbReference type="Proteomes" id="UP000766246"/>
    </source>
</evidence>
<keyword evidence="1" id="KW-0812">Transmembrane</keyword>
<organism evidence="2 3">
    <name type="scientific">Pseudobutyrivibrio ruminis</name>
    <dbReference type="NCBI Taxonomy" id="46206"/>
    <lineage>
        <taxon>Bacteria</taxon>
        <taxon>Bacillati</taxon>
        <taxon>Bacillota</taxon>
        <taxon>Clostridia</taxon>
        <taxon>Lachnospirales</taxon>
        <taxon>Lachnospiraceae</taxon>
        <taxon>Pseudobutyrivibrio</taxon>
    </lineage>
</organism>
<feature type="transmembrane region" description="Helical" evidence="1">
    <location>
        <begin position="149"/>
        <end position="182"/>
    </location>
</feature>
<name>A0A927U7U6_9FIRM</name>
<feature type="transmembrane region" description="Helical" evidence="1">
    <location>
        <begin position="7"/>
        <end position="27"/>
    </location>
</feature>
<feature type="transmembrane region" description="Helical" evidence="1">
    <location>
        <begin position="194"/>
        <end position="212"/>
    </location>
</feature>
<proteinExistence type="predicted"/>
<feature type="transmembrane region" description="Helical" evidence="1">
    <location>
        <begin position="94"/>
        <end position="112"/>
    </location>
</feature>
<evidence type="ECO:0000256" key="1">
    <source>
        <dbReference type="SAM" id="Phobius"/>
    </source>
</evidence>
<dbReference type="Proteomes" id="UP000766246">
    <property type="component" value="Unassembled WGS sequence"/>
</dbReference>
<dbReference type="AlphaFoldDB" id="A0A927U7U6"/>
<comment type="caution">
    <text evidence="2">The sequence shown here is derived from an EMBL/GenBank/DDBJ whole genome shotgun (WGS) entry which is preliminary data.</text>
</comment>
<accession>A0A927U7U6</accession>
<reference evidence="2" key="1">
    <citation type="submission" date="2019-04" db="EMBL/GenBank/DDBJ databases">
        <title>Evolution of Biomass-Degrading Anaerobic Consortia Revealed by Metagenomics.</title>
        <authorList>
            <person name="Peng X."/>
        </authorList>
    </citation>
    <scope>NUCLEOTIDE SEQUENCE</scope>
    <source>
        <strain evidence="2">SIG311</strain>
    </source>
</reference>
<feature type="transmembrane region" description="Helical" evidence="1">
    <location>
        <begin position="69"/>
        <end position="87"/>
    </location>
</feature>
<feature type="transmembrane region" description="Helical" evidence="1">
    <location>
        <begin position="322"/>
        <end position="341"/>
    </location>
</feature>